<keyword evidence="3" id="KW-0732">Signal</keyword>
<dbReference type="InterPro" id="IPR041029">
    <property type="entry name" value="GbpA_2"/>
</dbReference>
<keyword evidence="1" id="KW-0964">Secreted</keyword>
<dbReference type="GO" id="GO:0004553">
    <property type="term" value="F:hydrolase activity, hydrolyzing O-glycosyl compounds"/>
    <property type="evidence" value="ECO:0007669"/>
    <property type="project" value="InterPro"/>
</dbReference>
<proteinExistence type="predicted"/>
<dbReference type="GO" id="GO:0008061">
    <property type="term" value="F:chitin binding"/>
    <property type="evidence" value="ECO:0007669"/>
    <property type="project" value="UniProtKB-KW"/>
</dbReference>
<evidence type="ECO:0000256" key="5">
    <source>
        <dbReference type="SAM" id="MobiDB-lite"/>
    </source>
</evidence>
<feature type="compositionally biased region" description="Polar residues" evidence="5">
    <location>
        <begin position="249"/>
        <end position="264"/>
    </location>
</feature>
<feature type="domain" description="Chitin-binding type-3" evidence="6">
    <location>
        <begin position="375"/>
        <end position="418"/>
    </location>
</feature>
<evidence type="ECO:0000256" key="1">
    <source>
        <dbReference type="ARBA" id="ARBA00022525"/>
    </source>
</evidence>
<accession>A0AAW4AL54</accession>
<reference evidence="7 8" key="1">
    <citation type="journal article" date="2021" name="PeerJ">
        <title>Analysis of 44 Vibrio anguillarum genomes reveals high genetic diversity.</title>
        <authorList>
            <person name="Hansen M.J."/>
            <person name="Dalsgaard I."/>
        </authorList>
    </citation>
    <scope>NUCLEOTIDE SEQUENCE [LARGE SCALE GENOMIC DNA]</scope>
    <source>
        <strain evidence="7 8">17-16730-2A</strain>
    </source>
</reference>
<dbReference type="PANTHER" id="PTHR34823:SF1">
    <property type="entry name" value="CHITIN-BINDING TYPE-4 DOMAIN-CONTAINING PROTEIN"/>
    <property type="match status" value="1"/>
</dbReference>
<dbReference type="InterPro" id="IPR036573">
    <property type="entry name" value="CBM_sf_5/12"/>
</dbReference>
<sequence>MLALIDNSCVTECRSVALMLIIQKGRMMNNFNKVSVLGLLSLSGLLSAHVQAHGWVEFPSARQNTCYLDGGFWSNTIPNAACQAAFDQSGAYPFVQRNEVAANVANYRDMAHVQAVVRDGLLCSAGSNAKAGLDVASPHWQKTAVNLDANQQIELVFNATAPHNPSYWEFYLSKPTYTGEAPLTWDDLDLIDTKGNVTVGTDKKYRIKITLPADRSGDAVLYTRWQRIDAAGEGFYNCSDISFSGGGSNPTDPTDPSEPAQNLSDLGGYLSQGFGPVESGDTVRLRTFDANGNETTDINLAISANNRATWPAEMAGQFNQVKKGGWFIGIWHQEMNHYMYDSQNVYANRVFAPNATYSYQLSLLKEETPQPPVPDNAWNATKIYTSGDVVMHKQQTWTAQWWTKNEEPGTTGEWGVWR</sequence>
<dbReference type="AlphaFoldDB" id="A0AAW4AL54"/>
<dbReference type="GO" id="GO:0005576">
    <property type="term" value="C:extracellular region"/>
    <property type="evidence" value="ECO:0007669"/>
    <property type="project" value="InterPro"/>
</dbReference>
<evidence type="ECO:0000256" key="2">
    <source>
        <dbReference type="ARBA" id="ARBA00022669"/>
    </source>
</evidence>
<evidence type="ECO:0000313" key="7">
    <source>
        <dbReference type="EMBL" id="MBF4271702.1"/>
    </source>
</evidence>
<dbReference type="InterPro" id="IPR003610">
    <property type="entry name" value="CBM5/12"/>
</dbReference>
<dbReference type="Pfam" id="PF03067">
    <property type="entry name" value="LPMO_10"/>
    <property type="match status" value="1"/>
</dbReference>
<feature type="region of interest" description="Disordered" evidence="5">
    <location>
        <begin position="245"/>
        <end position="265"/>
    </location>
</feature>
<evidence type="ECO:0000259" key="6">
    <source>
        <dbReference type="SMART" id="SM00495"/>
    </source>
</evidence>
<organism evidence="7 8">
    <name type="scientific">Vibrio anguillarum</name>
    <name type="common">Listonella anguillarum</name>
    <dbReference type="NCBI Taxonomy" id="55601"/>
    <lineage>
        <taxon>Bacteria</taxon>
        <taxon>Pseudomonadati</taxon>
        <taxon>Pseudomonadota</taxon>
        <taxon>Gammaproteobacteria</taxon>
        <taxon>Vibrionales</taxon>
        <taxon>Vibrionaceae</taxon>
        <taxon>Vibrio</taxon>
    </lineage>
</organism>
<dbReference type="SMART" id="SM00495">
    <property type="entry name" value="ChtBD3"/>
    <property type="match status" value="1"/>
</dbReference>
<dbReference type="GO" id="GO:0005975">
    <property type="term" value="P:carbohydrate metabolic process"/>
    <property type="evidence" value="ECO:0007669"/>
    <property type="project" value="InterPro"/>
</dbReference>
<name>A0AAW4AL54_VIBAN</name>
<dbReference type="GO" id="GO:0030246">
    <property type="term" value="F:carbohydrate binding"/>
    <property type="evidence" value="ECO:0007669"/>
    <property type="project" value="InterPro"/>
</dbReference>
<dbReference type="Gene3D" id="2.70.50.50">
    <property type="entry name" value="chitin-binding protein cbp21"/>
    <property type="match status" value="1"/>
</dbReference>
<evidence type="ECO:0000313" key="8">
    <source>
        <dbReference type="Proteomes" id="UP000722957"/>
    </source>
</evidence>
<keyword evidence="4" id="KW-0378">Hydrolase</keyword>
<dbReference type="PANTHER" id="PTHR34823">
    <property type="entry name" value="GLCNAC-BINDING PROTEIN A"/>
    <property type="match status" value="1"/>
</dbReference>
<dbReference type="Gene3D" id="3.30.70.2150">
    <property type="match status" value="1"/>
</dbReference>
<dbReference type="SUPFAM" id="SSF51055">
    <property type="entry name" value="Carbohydrate binding domain"/>
    <property type="match status" value="1"/>
</dbReference>
<evidence type="ECO:0000256" key="3">
    <source>
        <dbReference type="ARBA" id="ARBA00022729"/>
    </source>
</evidence>
<dbReference type="CDD" id="cd21177">
    <property type="entry name" value="LPMO_AA10"/>
    <property type="match status" value="1"/>
</dbReference>
<dbReference type="Gene3D" id="2.10.10.20">
    <property type="entry name" value="Carbohydrate-binding module superfamily 5/12"/>
    <property type="match status" value="1"/>
</dbReference>
<dbReference type="InterPro" id="IPR051024">
    <property type="entry name" value="GlcNAc_Chitin_IntDeg"/>
</dbReference>
<protein>
    <submittedName>
        <fullName evidence="7">Spindolin</fullName>
    </submittedName>
</protein>
<dbReference type="CDD" id="cd12215">
    <property type="entry name" value="ChiC_BD"/>
    <property type="match status" value="1"/>
</dbReference>
<dbReference type="InterPro" id="IPR014756">
    <property type="entry name" value="Ig_E-set"/>
</dbReference>
<dbReference type="InterPro" id="IPR004302">
    <property type="entry name" value="Cellulose/chitin-bd_N"/>
</dbReference>
<dbReference type="Pfam" id="PF18416">
    <property type="entry name" value="GbpA_2"/>
    <property type="match status" value="1"/>
</dbReference>
<keyword evidence="2" id="KW-0147">Chitin-binding</keyword>
<dbReference type="Proteomes" id="UP000722957">
    <property type="component" value="Unassembled WGS sequence"/>
</dbReference>
<dbReference type="SUPFAM" id="SSF81296">
    <property type="entry name" value="E set domains"/>
    <property type="match status" value="1"/>
</dbReference>
<evidence type="ECO:0000256" key="4">
    <source>
        <dbReference type="ARBA" id="ARBA00022801"/>
    </source>
</evidence>
<dbReference type="Pfam" id="PF02839">
    <property type="entry name" value="CBM_5_12"/>
    <property type="match status" value="1"/>
</dbReference>
<dbReference type="EMBL" id="RDOM01000011">
    <property type="protein sequence ID" value="MBF4271702.1"/>
    <property type="molecule type" value="Genomic_DNA"/>
</dbReference>
<comment type="caution">
    <text evidence="7">The sequence shown here is derived from an EMBL/GenBank/DDBJ whole genome shotgun (WGS) entry which is preliminary data.</text>
</comment>
<gene>
    <name evidence="7" type="ORF">EAY07_06520</name>
</gene>